<dbReference type="InterPro" id="IPR028889">
    <property type="entry name" value="USP"/>
</dbReference>
<feature type="region of interest" description="Disordered" evidence="2">
    <location>
        <begin position="320"/>
        <end position="343"/>
    </location>
</feature>
<keyword evidence="5" id="KW-1185">Reference proteome</keyword>
<feature type="compositionally biased region" description="Basic and acidic residues" evidence="2">
    <location>
        <begin position="29"/>
        <end position="41"/>
    </location>
</feature>
<dbReference type="Proteomes" id="UP001627154">
    <property type="component" value="Unassembled WGS sequence"/>
</dbReference>
<feature type="region of interest" description="Disordered" evidence="2">
    <location>
        <begin position="25"/>
        <end position="50"/>
    </location>
</feature>
<gene>
    <name evidence="4" type="ORF">TKK_003633</name>
</gene>
<protein>
    <recommendedName>
        <fullName evidence="3">USP domain-containing protein</fullName>
    </recommendedName>
</protein>
<dbReference type="InterPro" id="IPR018200">
    <property type="entry name" value="USP_CS"/>
</dbReference>
<name>A0ABD2XE50_9HYME</name>
<dbReference type="PANTHER" id="PTHR24006:SF905">
    <property type="entry name" value="UBIQUITIN CARBOXYL-TERMINAL HYDROLASE 1"/>
    <property type="match status" value="1"/>
</dbReference>
<evidence type="ECO:0000313" key="5">
    <source>
        <dbReference type="Proteomes" id="UP001627154"/>
    </source>
</evidence>
<feature type="compositionally biased region" description="Polar residues" evidence="2">
    <location>
        <begin position="562"/>
        <end position="584"/>
    </location>
</feature>
<dbReference type="InterPro" id="IPR050164">
    <property type="entry name" value="Peptidase_C19"/>
</dbReference>
<organism evidence="4 5">
    <name type="scientific">Trichogramma kaykai</name>
    <dbReference type="NCBI Taxonomy" id="54128"/>
    <lineage>
        <taxon>Eukaryota</taxon>
        <taxon>Metazoa</taxon>
        <taxon>Ecdysozoa</taxon>
        <taxon>Arthropoda</taxon>
        <taxon>Hexapoda</taxon>
        <taxon>Insecta</taxon>
        <taxon>Pterygota</taxon>
        <taxon>Neoptera</taxon>
        <taxon>Endopterygota</taxon>
        <taxon>Hymenoptera</taxon>
        <taxon>Apocrita</taxon>
        <taxon>Proctotrupomorpha</taxon>
        <taxon>Chalcidoidea</taxon>
        <taxon>Trichogrammatidae</taxon>
        <taxon>Trichogramma</taxon>
    </lineage>
</organism>
<feature type="region of interest" description="Disordered" evidence="2">
    <location>
        <begin position="558"/>
        <end position="588"/>
    </location>
</feature>
<dbReference type="Gene3D" id="3.90.70.10">
    <property type="entry name" value="Cysteine proteinases"/>
    <property type="match status" value="1"/>
</dbReference>
<feature type="domain" description="USP" evidence="3">
    <location>
        <begin position="93"/>
        <end position="689"/>
    </location>
</feature>
<evidence type="ECO:0000256" key="2">
    <source>
        <dbReference type="SAM" id="MobiDB-lite"/>
    </source>
</evidence>
<proteinExistence type="inferred from homology"/>
<reference evidence="4 5" key="1">
    <citation type="journal article" date="2024" name="bioRxiv">
        <title>A reference genome for Trichogramma kaykai: A tiny desert-dwelling parasitoid wasp with competing sex-ratio distorters.</title>
        <authorList>
            <person name="Culotta J."/>
            <person name="Lindsey A.R."/>
        </authorList>
    </citation>
    <scope>NUCLEOTIDE SEQUENCE [LARGE SCALE GENOMIC DNA]</scope>
    <source>
        <strain evidence="4 5">KSX58</strain>
    </source>
</reference>
<dbReference type="InterPro" id="IPR038765">
    <property type="entry name" value="Papain-like_cys_pep_sf"/>
</dbReference>
<evidence type="ECO:0000313" key="4">
    <source>
        <dbReference type="EMBL" id="KAL3403702.1"/>
    </source>
</evidence>
<dbReference type="PROSITE" id="PS50235">
    <property type="entry name" value="USP_3"/>
    <property type="match status" value="1"/>
</dbReference>
<feature type="compositionally biased region" description="Basic residues" evidence="2">
    <location>
        <begin position="285"/>
        <end position="300"/>
    </location>
</feature>
<dbReference type="PROSITE" id="PS00973">
    <property type="entry name" value="USP_2"/>
    <property type="match status" value="1"/>
</dbReference>
<dbReference type="PANTHER" id="PTHR24006">
    <property type="entry name" value="UBIQUITIN CARBOXYL-TERMINAL HYDROLASE"/>
    <property type="match status" value="1"/>
</dbReference>
<dbReference type="SUPFAM" id="SSF54001">
    <property type="entry name" value="Cysteine proteinases"/>
    <property type="match status" value="1"/>
</dbReference>
<evidence type="ECO:0000259" key="3">
    <source>
        <dbReference type="PROSITE" id="PS50235"/>
    </source>
</evidence>
<feature type="compositionally biased region" description="Polar residues" evidence="2">
    <location>
        <begin position="325"/>
        <end position="343"/>
    </location>
</feature>
<feature type="region of interest" description="Disordered" evidence="2">
    <location>
        <begin position="275"/>
        <end position="300"/>
    </location>
</feature>
<evidence type="ECO:0000256" key="1">
    <source>
        <dbReference type="ARBA" id="ARBA00009085"/>
    </source>
</evidence>
<sequence length="693" mass="77064">MTVLEAQEESDEQLNPPRKKICLSLSGLSEKRNQGGNRKSDTQPVGRANSGQITRHFQSNTGGKMLNELHRLGNNKRDTNCDVSSSDGGLKIATLCNLGNTCFLNSVLYTLRCTPSFLHNLHHLTTDLAAVTEKELSIKVKSSSLGRANSSSISSNSRSWSNKDLPSLASANAVSELNKPKIQLVTEKLHEVFSSLREQEARENYDPYQPDSFVQALRDVNTTFEGNQQQDAHELLVCVLDNIRETFQSLVKQREALKWNVKTSAAFEAEAAAAAELKRNDSGKRGSRGKIVVKKGKKGQQTRLSAAQTTLSLNGGKFTLEKQSSENGDSQLATSPTTSSPTNLEVENQKCFISEDFEGVSLLRTTCLECEQVTERKETFCDICVPVDCDRGDKDENGKQLDPSAIYKRAVVTSELLVDKNKYWCCECLRYNEARRAIHFPTLPRLLVLQLKRFTSVSGAMEKINNHMPTPLTLQCFCEDCLSAADQAKLANTSMTSQMSSSSATSSAQQNALPKKRHVYNLYSVIMHQGATMTAGHYVAYTRLPGESANTEYLECERDNVQRQQTSQESLTIGSQSNGSQTPQHDTKMPITSLLTTCFGNKSNLHEPHLRSSKQQQQLQQQQQQQLKKEGCQGNECCGIKHMARQETGTWLECDDEAVRVISLREFQEKLAPTLRNSATPYLLFYVKTETGT</sequence>
<dbReference type="InterPro" id="IPR001394">
    <property type="entry name" value="Peptidase_C19_UCH"/>
</dbReference>
<dbReference type="AlphaFoldDB" id="A0ABD2XE50"/>
<dbReference type="Pfam" id="PF00443">
    <property type="entry name" value="UCH"/>
    <property type="match status" value="1"/>
</dbReference>
<comment type="caution">
    <text evidence="4">The sequence shown here is derived from an EMBL/GenBank/DDBJ whole genome shotgun (WGS) entry which is preliminary data.</text>
</comment>
<dbReference type="EMBL" id="JBJJXI010000029">
    <property type="protein sequence ID" value="KAL3403702.1"/>
    <property type="molecule type" value="Genomic_DNA"/>
</dbReference>
<comment type="similarity">
    <text evidence="1">Belongs to the peptidase C19 family.</text>
</comment>
<accession>A0ABD2XE50</accession>